<dbReference type="InterPro" id="IPR018274">
    <property type="entry name" value="PEP_util_AS"/>
</dbReference>
<evidence type="ECO:0000313" key="24">
    <source>
        <dbReference type="EMBL" id="GGF38410.1"/>
    </source>
</evidence>
<dbReference type="InterPro" id="IPR008279">
    <property type="entry name" value="PEP-util_enz_mobile_dom"/>
</dbReference>
<dbReference type="PRINTS" id="PR01736">
    <property type="entry name" value="PHPHTRNFRASE"/>
</dbReference>
<dbReference type="InterPro" id="IPR000121">
    <property type="entry name" value="PEP_util_C"/>
</dbReference>
<comment type="catalytic activity">
    <reaction evidence="1 17">
        <text>L-histidyl-[protein] + phosphoenolpyruvate = N(pros)-phospho-L-histidyl-[protein] + pyruvate</text>
        <dbReference type="Rhea" id="RHEA:23880"/>
        <dbReference type="Rhea" id="RHEA-COMP:9745"/>
        <dbReference type="Rhea" id="RHEA-COMP:9746"/>
        <dbReference type="ChEBI" id="CHEBI:15361"/>
        <dbReference type="ChEBI" id="CHEBI:29979"/>
        <dbReference type="ChEBI" id="CHEBI:58702"/>
        <dbReference type="ChEBI" id="CHEBI:64837"/>
        <dbReference type="EC" id="2.7.3.9"/>
    </reaction>
</comment>
<dbReference type="EMBL" id="BMKQ01000001">
    <property type="protein sequence ID" value="GGF38410.1"/>
    <property type="molecule type" value="Genomic_DNA"/>
</dbReference>
<organism evidence="24 25">
    <name type="scientific">Marmoricola endophyticus</name>
    <dbReference type="NCBI Taxonomy" id="2040280"/>
    <lineage>
        <taxon>Bacteria</taxon>
        <taxon>Bacillati</taxon>
        <taxon>Actinomycetota</taxon>
        <taxon>Actinomycetes</taxon>
        <taxon>Propionibacteriales</taxon>
        <taxon>Nocardioidaceae</taxon>
        <taxon>Marmoricola</taxon>
    </lineage>
</organism>
<dbReference type="Gene3D" id="3.20.20.60">
    <property type="entry name" value="Phosphoenolpyruvate-binding domains"/>
    <property type="match status" value="1"/>
</dbReference>
<dbReference type="InterPro" id="IPR024692">
    <property type="entry name" value="PTS_EI"/>
</dbReference>
<evidence type="ECO:0000256" key="16">
    <source>
        <dbReference type="ARBA" id="ARBA00033235"/>
    </source>
</evidence>
<feature type="active site" description="Tele-phosphohistidine intermediate" evidence="18">
    <location>
        <position position="191"/>
    </location>
</feature>
<feature type="binding site" evidence="20">
    <location>
        <position position="424"/>
    </location>
    <ligand>
        <name>Mg(2+)</name>
        <dbReference type="ChEBI" id="CHEBI:18420"/>
    </ligand>
</feature>
<feature type="binding site" evidence="19">
    <location>
        <position position="293"/>
    </location>
    <ligand>
        <name>phosphoenolpyruvate</name>
        <dbReference type="ChEBI" id="CHEBI:58702"/>
    </ligand>
</feature>
<dbReference type="InterPro" id="IPR006318">
    <property type="entry name" value="PTS_EI-like"/>
</dbReference>
<dbReference type="InterPro" id="IPR023151">
    <property type="entry name" value="PEP_util_CS"/>
</dbReference>
<dbReference type="PROSITE" id="PS00742">
    <property type="entry name" value="PEP_ENZYMES_2"/>
    <property type="match status" value="1"/>
</dbReference>
<comment type="similarity">
    <text evidence="5 17">Belongs to the PEP-utilizing enzyme family.</text>
</comment>
<evidence type="ECO:0000259" key="22">
    <source>
        <dbReference type="Pfam" id="PF02896"/>
    </source>
</evidence>
<keyword evidence="12 17" id="KW-0598">Phosphotransferase system</keyword>
<evidence type="ECO:0000259" key="21">
    <source>
        <dbReference type="Pfam" id="PF00391"/>
    </source>
</evidence>
<feature type="binding site" evidence="19">
    <location>
        <position position="458"/>
    </location>
    <ligand>
        <name>phosphoenolpyruvate</name>
        <dbReference type="ChEBI" id="CHEBI:58702"/>
    </ligand>
</feature>
<evidence type="ECO:0000256" key="13">
    <source>
        <dbReference type="ARBA" id="ARBA00022723"/>
    </source>
</evidence>
<evidence type="ECO:0000256" key="9">
    <source>
        <dbReference type="ARBA" id="ARBA00022490"/>
    </source>
</evidence>
<dbReference type="InterPro" id="IPR040442">
    <property type="entry name" value="Pyrv_kinase-like_dom_sf"/>
</dbReference>
<comment type="subcellular location">
    <subcellularLocation>
        <location evidence="4 17">Cytoplasm</location>
    </subcellularLocation>
</comment>
<dbReference type="SUPFAM" id="SSF47831">
    <property type="entry name" value="Enzyme I of the PEP:sugar phosphotransferase system HPr-binding (sub)domain"/>
    <property type="match status" value="1"/>
</dbReference>
<comment type="cofactor">
    <cofactor evidence="2 17 20">
        <name>Mg(2+)</name>
        <dbReference type="ChEBI" id="CHEBI:18420"/>
    </cofactor>
</comment>
<feature type="domain" description="PEP-utilising enzyme mobile" evidence="21">
    <location>
        <begin position="157"/>
        <end position="226"/>
    </location>
</feature>
<evidence type="ECO:0000256" key="19">
    <source>
        <dbReference type="PIRSR" id="PIRSR000732-2"/>
    </source>
</evidence>
<dbReference type="InterPro" id="IPR036618">
    <property type="entry name" value="PtsI_HPr-bd_sf"/>
</dbReference>
<dbReference type="SUPFAM" id="SSF52009">
    <property type="entry name" value="Phosphohistidine domain"/>
    <property type="match status" value="1"/>
</dbReference>
<feature type="binding site" evidence="19">
    <location>
        <position position="336"/>
    </location>
    <ligand>
        <name>phosphoenolpyruvate</name>
        <dbReference type="ChEBI" id="CHEBI:58702"/>
    </ligand>
</feature>
<evidence type="ECO:0000256" key="2">
    <source>
        <dbReference type="ARBA" id="ARBA00001946"/>
    </source>
</evidence>
<dbReference type="Pfam" id="PF02896">
    <property type="entry name" value="PEP-utilizers_C"/>
    <property type="match status" value="1"/>
</dbReference>
<evidence type="ECO:0000313" key="25">
    <source>
        <dbReference type="Proteomes" id="UP000649179"/>
    </source>
</evidence>
<feature type="binding site" evidence="19">
    <location>
        <begin position="447"/>
        <end position="448"/>
    </location>
    <ligand>
        <name>phosphoenolpyruvate</name>
        <dbReference type="ChEBI" id="CHEBI:58702"/>
    </ligand>
</feature>
<dbReference type="Gene3D" id="1.10.274.10">
    <property type="entry name" value="PtsI, HPr-binding domain"/>
    <property type="match status" value="1"/>
</dbReference>
<evidence type="ECO:0000256" key="4">
    <source>
        <dbReference type="ARBA" id="ARBA00004496"/>
    </source>
</evidence>
<keyword evidence="9 17" id="KW-0963">Cytoplasm</keyword>
<reference evidence="24" key="2">
    <citation type="submission" date="2020-09" db="EMBL/GenBank/DDBJ databases">
        <authorList>
            <person name="Sun Q."/>
            <person name="Zhou Y."/>
        </authorList>
    </citation>
    <scope>NUCLEOTIDE SEQUENCE</scope>
    <source>
        <strain evidence="24">CGMCC 1.16067</strain>
    </source>
</reference>
<dbReference type="Pfam" id="PF00391">
    <property type="entry name" value="PEP-utilizers"/>
    <property type="match status" value="1"/>
</dbReference>
<evidence type="ECO:0000256" key="14">
    <source>
        <dbReference type="ARBA" id="ARBA00022777"/>
    </source>
</evidence>
<dbReference type="Pfam" id="PF05524">
    <property type="entry name" value="PEP-utilisers_N"/>
    <property type="match status" value="1"/>
</dbReference>
<protein>
    <recommendedName>
        <fullName evidence="7 17">Phosphoenolpyruvate-protein phosphotransferase</fullName>
        <ecNumber evidence="6 17">2.7.3.9</ecNumber>
    </recommendedName>
    <alternativeName>
        <fullName evidence="16 17">Phosphotransferase system, enzyme I</fullName>
    </alternativeName>
</protein>
<dbReference type="SUPFAM" id="SSF51621">
    <property type="entry name" value="Phosphoenolpyruvate/pyruvate domain"/>
    <property type="match status" value="1"/>
</dbReference>
<dbReference type="Proteomes" id="UP000649179">
    <property type="component" value="Unassembled WGS sequence"/>
</dbReference>
<evidence type="ECO:0000256" key="8">
    <source>
        <dbReference type="ARBA" id="ARBA00022448"/>
    </source>
</evidence>
<feature type="domain" description="Phosphotransferase system enzyme I N-terminal" evidence="23">
    <location>
        <begin position="11"/>
        <end position="128"/>
    </location>
</feature>
<keyword evidence="8 17" id="KW-0813">Transport</keyword>
<dbReference type="GO" id="GO:0009401">
    <property type="term" value="P:phosphoenolpyruvate-dependent sugar phosphotransferase system"/>
    <property type="evidence" value="ECO:0007669"/>
    <property type="project" value="UniProtKB-KW"/>
</dbReference>
<evidence type="ECO:0000256" key="20">
    <source>
        <dbReference type="PIRSR" id="PIRSR000732-3"/>
    </source>
</evidence>
<dbReference type="GO" id="GO:0008965">
    <property type="term" value="F:phosphoenolpyruvate-protein phosphotransferase activity"/>
    <property type="evidence" value="ECO:0007669"/>
    <property type="project" value="UniProtKB-EC"/>
</dbReference>
<feature type="domain" description="PEP-utilising enzyme C-terminal" evidence="22">
    <location>
        <begin position="255"/>
        <end position="527"/>
    </location>
</feature>
<dbReference type="InterPro" id="IPR036637">
    <property type="entry name" value="Phosphohistidine_dom_sf"/>
</dbReference>
<reference evidence="24" key="1">
    <citation type="journal article" date="2014" name="Int. J. Syst. Evol. Microbiol.">
        <title>Complete genome sequence of Corynebacterium casei LMG S-19264T (=DSM 44701T), isolated from a smear-ripened cheese.</title>
        <authorList>
            <consortium name="US DOE Joint Genome Institute (JGI-PGF)"/>
            <person name="Walter F."/>
            <person name="Albersmeier A."/>
            <person name="Kalinowski J."/>
            <person name="Ruckert C."/>
        </authorList>
    </citation>
    <scope>NUCLEOTIDE SEQUENCE</scope>
    <source>
        <strain evidence="24">CGMCC 1.16067</strain>
    </source>
</reference>
<dbReference type="PANTHER" id="PTHR46244">
    <property type="entry name" value="PHOSPHOENOLPYRUVATE-PROTEIN PHOSPHOTRANSFERASE"/>
    <property type="match status" value="1"/>
</dbReference>
<evidence type="ECO:0000256" key="18">
    <source>
        <dbReference type="PIRSR" id="PIRSR000732-1"/>
    </source>
</evidence>
<evidence type="ECO:0000256" key="7">
    <source>
        <dbReference type="ARBA" id="ARBA00016544"/>
    </source>
</evidence>
<evidence type="ECO:0000259" key="23">
    <source>
        <dbReference type="Pfam" id="PF05524"/>
    </source>
</evidence>
<evidence type="ECO:0000256" key="10">
    <source>
        <dbReference type="ARBA" id="ARBA00022597"/>
    </source>
</evidence>
<keyword evidence="25" id="KW-1185">Reference proteome</keyword>
<keyword evidence="15 17" id="KW-0460">Magnesium</keyword>
<evidence type="ECO:0000256" key="3">
    <source>
        <dbReference type="ARBA" id="ARBA00002728"/>
    </source>
</evidence>
<feature type="binding site" evidence="20">
    <location>
        <position position="448"/>
    </location>
    <ligand>
        <name>Mg(2+)</name>
        <dbReference type="ChEBI" id="CHEBI:18420"/>
    </ligand>
</feature>
<evidence type="ECO:0000256" key="17">
    <source>
        <dbReference type="PIRNR" id="PIRNR000732"/>
    </source>
</evidence>
<dbReference type="RefSeq" id="WP_188778786.1">
    <property type="nucleotide sequence ID" value="NZ_BMKQ01000001.1"/>
</dbReference>
<gene>
    <name evidence="24" type="primary">ptsI</name>
    <name evidence="24" type="ORF">GCM10011519_10020</name>
</gene>
<feature type="active site" description="Proton donor" evidence="18">
    <location>
        <position position="495"/>
    </location>
</feature>
<dbReference type="AlphaFoldDB" id="A0A917BGN4"/>
<sequence length="564" mass="57618">MATETPALLSGTPVVPGLALGPVLRARTEVDPEAVAAFVAPEPVEEALAAYDEAVVAVSETFVRRAEGAAGEAKQVLTASAGLAKDKGLRSTVRKNLTAGSALLVALEEAVEFFAGLFAQQGGLMAERVTDLRDIHKRLLAHLVGEPEPGVPTPEVPSVLVAEDLAPSDTSGLDPSLVVALVTEKGGSTSHTAIIARQLGIPCLVGVAGALGLAAQTLVLVDGTAGTVEVGPDEAAARGRVEQDRAAREELARWTGPATTRDGVPVKLLANVADAKSAASAAEAPVEGVGLFRTELSFLNTKVEPTPEEQAEVYAGVLSPFGPGDPGGSGPHVVVRTLDAGSDKPIAYATKDHEENPALGVRGLRLAFDNPGLLDRQLDGIALAAEQTGVAPWVMAPMVATVAEAEDFASKVRARGLKPGVMIEIPSAAILAHQMLQVVDFLSIGTNDLTQYTMAADRMATDLTHLTDPWQPAVLHLIAITAEAGKRNGKPVGVCGEAAADPVLAPALVGMGITSLSMAAAAVRAVGAGLGKVTMDACEDAAEAALAASDPQAARAAVREVLGL</sequence>
<dbReference type="Gene3D" id="3.50.30.10">
    <property type="entry name" value="Phosphohistidine domain"/>
    <property type="match status" value="1"/>
</dbReference>
<keyword evidence="10 17" id="KW-0762">Sugar transport</keyword>
<evidence type="ECO:0000256" key="1">
    <source>
        <dbReference type="ARBA" id="ARBA00000683"/>
    </source>
</evidence>
<dbReference type="GO" id="GO:0016301">
    <property type="term" value="F:kinase activity"/>
    <property type="evidence" value="ECO:0007669"/>
    <property type="project" value="UniProtKB-KW"/>
</dbReference>
<dbReference type="GO" id="GO:0046872">
    <property type="term" value="F:metal ion binding"/>
    <property type="evidence" value="ECO:0007669"/>
    <property type="project" value="UniProtKB-KW"/>
</dbReference>
<dbReference type="GO" id="GO:0005737">
    <property type="term" value="C:cytoplasm"/>
    <property type="evidence" value="ECO:0007669"/>
    <property type="project" value="UniProtKB-SubCell"/>
</dbReference>
<evidence type="ECO:0000256" key="12">
    <source>
        <dbReference type="ARBA" id="ARBA00022683"/>
    </source>
</evidence>
<comment type="caution">
    <text evidence="24">The sequence shown here is derived from an EMBL/GenBank/DDBJ whole genome shotgun (WGS) entry which is preliminary data.</text>
</comment>
<keyword evidence="13 17" id="KW-0479">Metal-binding</keyword>
<evidence type="ECO:0000256" key="6">
    <source>
        <dbReference type="ARBA" id="ARBA00012232"/>
    </source>
</evidence>
<dbReference type="InterPro" id="IPR015813">
    <property type="entry name" value="Pyrv/PenolPyrv_kinase-like_dom"/>
</dbReference>
<dbReference type="InterPro" id="IPR050499">
    <property type="entry name" value="PEP-utilizing_PTS_enzyme"/>
</dbReference>
<dbReference type="InterPro" id="IPR008731">
    <property type="entry name" value="PTS_EIN"/>
</dbReference>
<evidence type="ECO:0000256" key="11">
    <source>
        <dbReference type="ARBA" id="ARBA00022679"/>
    </source>
</evidence>
<keyword evidence="11 17" id="KW-0808">Transferase</keyword>
<dbReference type="EC" id="2.7.3.9" evidence="6 17"/>
<keyword evidence="14 17" id="KW-0418">Kinase</keyword>
<comment type="function">
    <text evidence="3 17">General (non sugar-specific) component of the phosphoenolpyruvate-dependent sugar phosphotransferase system (sugar PTS). This major carbohydrate active-transport system catalyzes the phosphorylation of incoming sugar substrates concomitantly with their translocation across the cell membrane. Enzyme I transfers the phosphoryl group from phosphoenolpyruvate (PEP) to the phosphoryl carrier protein (HPr).</text>
</comment>
<evidence type="ECO:0000256" key="5">
    <source>
        <dbReference type="ARBA" id="ARBA00007837"/>
    </source>
</evidence>
<dbReference type="PIRSF" id="PIRSF000732">
    <property type="entry name" value="PTS_enzyme_I"/>
    <property type="match status" value="1"/>
</dbReference>
<evidence type="ECO:0000256" key="15">
    <source>
        <dbReference type="ARBA" id="ARBA00022842"/>
    </source>
</evidence>
<dbReference type="NCBIfam" id="TIGR01417">
    <property type="entry name" value="PTS_I_fam"/>
    <property type="match status" value="1"/>
</dbReference>
<dbReference type="PROSITE" id="PS00370">
    <property type="entry name" value="PEP_ENZYMES_PHOS_SITE"/>
    <property type="match status" value="1"/>
</dbReference>
<proteinExistence type="inferred from homology"/>
<dbReference type="PANTHER" id="PTHR46244:SF3">
    <property type="entry name" value="PHOSPHOENOLPYRUVATE-PROTEIN PHOSPHOTRANSFERASE"/>
    <property type="match status" value="1"/>
</dbReference>
<name>A0A917BGN4_9ACTN</name>
<accession>A0A917BGN4</accession>